<evidence type="ECO:0000313" key="2">
    <source>
        <dbReference type="Proteomes" id="UP000017836"/>
    </source>
</evidence>
<accession>W1PDS8</accession>
<sequence length="102" mass="11613">MGQKCLLSEWHATLLWPCLTRCGITDEAREIERDGVGSKLGLVSGPKQEDWKDVWAYRWGRQVRSNVGTSGWVQQQKVFFFAYGALYGAEGYLSKNFTCMLT</sequence>
<organism evidence="1 2">
    <name type="scientific">Amborella trichopoda</name>
    <dbReference type="NCBI Taxonomy" id="13333"/>
    <lineage>
        <taxon>Eukaryota</taxon>
        <taxon>Viridiplantae</taxon>
        <taxon>Streptophyta</taxon>
        <taxon>Embryophyta</taxon>
        <taxon>Tracheophyta</taxon>
        <taxon>Spermatophyta</taxon>
        <taxon>Magnoliopsida</taxon>
        <taxon>Amborellales</taxon>
        <taxon>Amborellaceae</taxon>
        <taxon>Amborella</taxon>
    </lineage>
</organism>
<dbReference type="AlphaFoldDB" id="W1PDS8"/>
<gene>
    <name evidence="1" type="ORF">AMTR_s00006p00253980</name>
</gene>
<dbReference type="Gramene" id="ERN05776">
    <property type="protein sequence ID" value="ERN05776"/>
    <property type="gene ID" value="AMTR_s00006p00253980"/>
</dbReference>
<name>W1PDS8_AMBTC</name>
<protein>
    <submittedName>
        <fullName evidence="1">Uncharacterized protein</fullName>
    </submittedName>
</protein>
<keyword evidence="2" id="KW-1185">Reference proteome</keyword>
<dbReference type="EMBL" id="KI393980">
    <property type="protein sequence ID" value="ERN05776.1"/>
    <property type="molecule type" value="Genomic_DNA"/>
</dbReference>
<evidence type="ECO:0000313" key="1">
    <source>
        <dbReference type="EMBL" id="ERN05776.1"/>
    </source>
</evidence>
<dbReference type="Proteomes" id="UP000017836">
    <property type="component" value="Unassembled WGS sequence"/>
</dbReference>
<proteinExistence type="predicted"/>
<dbReference type="HOGENOM" id="CLU_2281179_0_0_1"/>
<reference evidence="2" key="1">
    <citation type="journal article" date="2013" name="Science">
        <title>The Amborella genome and the evolution of flowering plants.</title>
        <authorList>
            <consortium name="Amborella Genome Project"/>
        </authorList>
    </citation>
    <scope>NUCLEOTIDE SEQUENCE [LARGE SCALE GENOMIC DNA]</scope>
</reference>